<evidence type="ECO:0000313" key="1">
    <source>
        <dbReference type="EMBL" id="EFC87495.1"/>
    </source>
</evidence>
<sequence length="148" mass="15638">MVFPCIWSGKRVFRRRLAFLKTIFGDLFLWLPVGNGLKLAVFAYFPCAAFGLGYQCGDGGVELGDFGKADDAEIVGIVGVFVGLVAAEETPAAVVFENGGFAVEEADGFALFGYRVGHDAAVEGGGEGLGKFVHCGVLRAVKIVRILS</sequence>
<dbReference type="STRING" id="546266.NEIMUCOT_06112"/>
<dbReference type="EMBL" id="ACDX02000019">
    <property type="protein sequence ID" value="EFC87495.1"/>
    <property type="molecule type" value="Genomic_DNA"/>
</dbReference>
<name>D2ZZN6_NEIM2</name>
<evidence type="ECO:0000313" key="2">
    <source>
        <dbReference type="Proteomes" id="UP000003344"/>
    </source>
</evidence>
<dbReference type="Proteomes" id="UP000003344">
    <property type="component" value="Unassembled WGS sequence"/>
</dbReference>
<gene>
    <name evidence="1" type="ORF">NEIMUCOT_06112</name>
</gene>
<reference evidence="1 2" key="1">
    <citation type="submission" date="2009-10" db="EMBL/GenBank/DDBJ databases">
        <authorList>
            <person name="Weinstock G."/>
            <person name="Sodergren E."/>
            <person name="Clifton S."/>
            <person name="Fulton L."/>
            <person name="Fulton B."/>
            <person name="Courtney L."/>
            <person name="Fronick C."/>
            <person name="Harrison M."/>
            <person name="Strong C."/>
            <person name="Farmer C."/>
            <person name="Delahaunty K."/>
            <person name="Markovic C."/>
            <person name="Hall O."/>
            <person name="Minx P."/>
            <person name="Tomlinson C."/>
            <person name="Mitreva M."/>
            <person name="Nelson J."/>
            <person name="Hou S."/>
            <person name="Wollam A."/>
            <person name="Pepin K.H."/>
            <person name="Johnson M."/>
            <person name="Bhonagiri V."/>
            <person name="Nash W.E."/>
            <person name="Warren W."/>
            <person name="Chinwalla A."/>
            <person name="Mardis E.R."/>
            <person name="Wilson R.K."/>
        </authorList>
    </citation>
    <scope>NUCLEOTIDE SEQUENCE [LARGE SCALE GENOMIC DNA]</scope>
    <source>
        <strain evidence="2">ATCC 25996 / DSM 4631 / NCTC 10774 / M26</strain>
    </source>
</reference>
<accession>D2ZZN6</accession>
<dbReference type="AlphaFoldDB" id="D2ZZN6"/>
<comment type="caution">
    <text evidence="1">The sequence shown here is derived from an EMBL/GenBank/DDBJ whole genome shotgun (WGS) entry which is preliminary data.</text>
</comment>
<protein>
    <submittedName>
        <fullName evidence="1">Uncharacterized protein</fullName>
    </submittedName>
</protein>
<proteinExistence type="predicted"/>
<organism evidence="1 2">
    <name type="scientific">Neisseria mucosa (strain ATCC 25996 / DSM 4631 / NCTC 10774 / M26)</name>
    <dbReference type="NCBI Taxonomy" id="546266"/>
    <lineage>
        <taxon>Bacteria</taxon>
        <taxon>Pseudomonadati</taxon>
        <taxon>Pseudomonadota</taxon>
        <taxon>Betaproteobacteria</taxon>
        <taxon>Neisseriales</taxon>
        <taxon>Neisseriaceae</taxon>
        <taxon>Neisseria</taxon>
    </lineage>
</organism>